<evidence type="ECO:0000313" key="1">
    <source>
        <dbReference type="EMBL" id="KAK8869372.1"/>
    </source>
</evidence>
<comment type="caution">
    <text evidence="1">The sequence shown here is derived from an EMBL/GenBank/DDBJ whole genome shotgun (WGS) entry which is preliminary data.</text>
</comment>
<keyword evidence="2" id="KW-1185">Reference proteome</keyword>
<protein>
    <submittedName>
        <fullName evidence="1">Uncharacterized protein</fullName>
    </submittedName>
</protein>
<evidence type="ECO:0000313" key="2">
    <source>
        <dbReference type="Proteomes" id="UP001390339"/>
    </source>
</evidence>
<dbReference type="EMBL" id="JAPCWZ010000004">
    <property type="protein sequence ID" value="KAK8869372.1"/>
    <property type="molecule type" value="Genomic_DNA"/>
</dbReference>
<proteinExistence type="predicted"/>
<accession>A0ABR2IWZ8</accession>
<sequence length="65" mass="7434">MATRDGVSRYRPPQLLLEIRFKVQDPNAQRRPYSISANRHQTARMNTVLPTARGMGETAAYSSYH</sequence>
<name>A0ABR2IWZ8_9PEZI</name>
<organism evidence="1 2">
    <name type="scientific">Apiospora arundinis</name>
    <dbReference type="NCBI Taxonomy" id="335852"/>
    <lineage>
        <taxon>Eukaryota</taxon>
        <taxon>Fungi</taxon>
        <taxon>Dikarya</taxon>
        <taxon>Ascomycota</taxon>
        <taxon>Pezizomycotina</taxon>
        <taxon>Sordariomycetes</taxon>
        <taxon>Xylariomycetidae</taxon>
        <taxon>Amphisphaeriales</taxon>
        <taxon>Apiosporaceae</taxon>
        <taxon>Apiospora</taxon>
    </lineage>
</organism>
<reference evidence="1 2" key="1">
    <citation type="journal article" date="2024" name="IMA Fungus">
        <title>Apiospora arundinis, a panoply of carbohydrate-active enzymes and secondary metabolites.</title>
        <authorList>
            <person name="Sorensen T."/>
            <person name="Petersen C."/>
            <person name="Muurmann A.T."/>
            <person name="Christiansen J.V."/>
            <person name="Brundto M.L."/>
            <person name="Overgaard C.K."/>
            <person name="Boysen A.T."/>
            <person name="Wollenberg R.D."/>
            <person name="Larsen T.O."/>
            <person name="Sorensen J.L."/>
            <person name="Nielsen K.L."/>
            <person name="Sondergaard T.E."/>
        </authorList>
    </citation>
    <scope>NUCLEOTIDE SEQUENCE [LARGE SCALE GENOMIC DNA]</scope>
    <source>
        <strain evidence="1 2">AAU 773</strain>
    </source>
</reference>
<gene>
    <name evidence="1" type="ORF">PGQ11_007950</name>
</gene>
<dbReference type="Proteomes" id="UP001390339">
    <property type="component" value="Unassembled WGS sequence"/>
</dbReference>